<gene>
    <name evidence="2" type="ORF">OM418_18055</name>
</gene>
<protein>
    <submittedName>
        <fullName evidence="2">HNH endonuclease</fullName>
    </submittedName>
</protein>
<dbReference type="GO" id="GO:0004519">
    <property type="term" value="F:endonuclease activity"/>
    <property type="evidence" value="ECO:0007669"/>
    <property type="project" value="UniProtKB-KW"/>
</dbReference>
<dbReference type="Pfam" id="PF13391">
    <property type="entry name" value="HNH_2"/>
    <property type="match status" value="1"/>
</dbReference>
<dbReference type="Proteomes" id="UP001219309">
    <property type="component" value="Chromosome"/>
</dbReference>
<organism evidence="2 3">
    <name type="scientific">Enterobacter quasiroggenkampii</name>
    <dbReference type="NCBI Taxonomy" id="2497436"/>
    <lineage>
        <taxon>Bacteria</taxon>
        <taxon>Pseudomonadati</taxon>
        <taxon>Pseudomonadota</taxon>
        <taxon>Gammaproteobacteria</taxon>
        <taxon>Enterobacterales</taxon>
        <taxon>Enterobacteriaceae</taxon>
        <taxon>Enterobacter</taxon>
    </lineage>
</organism>
<accession>A0ABY8DY99</accession>
<evidence type="ECO:0000313" key="3">
    <source>
        <dbReference type="Proteomes" id="UP001219309"/>
    </source>
</evidence>
<dbReference type="EMBL" id="CP110533">
    <property type="protein sequence ID" value="WFC81897.1"/>
    <property type="molecule type" value="Genomic_DNA"/>
</dbReference>
<dbReference type="InterPro" id="IPR003615">
    <property type="entry name" value="HNH_nuc"/>
</dbReference>
<feature type="domain" description="HNH nuclease" evidence="1">
    <location>
        <begin position="140"/>
        <end position="189"/>
    </location>
</feature>
<keyword evidence="2" id="KW-0378">Hydrolase</keyword>
<keyword evidence="2" id="KW-0540">Nuclease</keyword>
<evidence type="ECO:0000259" key="1">
    <source>
        <dbReference type="Pfam" id="PF13391"/>
    </source>
</evidence>
<keyword evidence="2" id="KW-0255">Endonuclease</keyword>
<reference evidence="2 3" key="1">
    <citation type="submission" date="2022-10" db="EMBL/GenBank/DDBJ databases">
        <title>Dissemination of Carbapenem-producing Enterobacteriaceae in the natural water sources, Central Thailand.</title>
        <authorList>
            <person name="Songsaeng W."/>
            <person name="Prapasarakul N."/>
            <person name="Am-In N."/>
            <person name="Wongsurawat T."/>
            <person name="Sirichokchatchawan W."/>
        </authorList>
    </citation>
    <scope>NUCLEOTIDE SEQUENCE [LARGE SCALE GENOMIC DNA]</scope>
    <source>
        <strain evidence="2 3">WS12-3</strain>
    </source>
</reference>
<sequence length="239" mass="27517">MATDKNMMDKLPRDIKDKVLVRPVGGSEAYEEFNSVHQFMQTKGTGTNADARQFRLAVKRKGIAIWPDDDPRVTTPHARDGIRWEVRLKVLRAEHYSSLSEVLDETVSAKRYGNRYYGSASRPDQMKFSNTVRQNCLNRCVVTGVRTKCRGEAAHLIEHCKAGFDHWSNGLWLRADIHRLFDAGMCAVDPETLRIHFSPDVLKEDKDLSELEGKQLLPTKKPVNTDYLVPRWEVFCRKW</sequence>
<proteinExistence type="predicted"/>
<evidence type="ECO:0000313" key="2">
    <source>
        <dbReference type="EMBL" id="WFC81897.1"/>
    </source>
</evidence>
<name>A0ABY8DY99_9ENTR</name>
<keyword evidence="3" id="KW-1185">Reference proteome</keyword>
<dbReference type="RefSeq" id="WP_117255099.1">
    <property type="nucleotide sequence ID" value="NZ_CP110533.1"/>
</dbReference>